<feature type="repeat" description="ANK" evidence="3">
    <location>
        <begin position="153"/>
        <end position="185"/>
    </location>
</feature>
<evidence type="ECO:0000313" key="5">
    <source>
        <dbReference type="EMBL" id="ELT89146.1"/>
    </source>
</evidence>
<dbReference type="SMART" id="SM00248">
    <property type="entry name" value="ANK"/>
    <property type="match status" value="5"/>
</dbReference>
<dbReference type="EMBL" id="AMQN01003307">
    <property type="status" value="NOT_ANNOTATED_CDS"/>
    <property type="molecule type" value="Genomic_DNA"/>
</dbReference>
<dbReference type="Gene3D" id="1.10.750.20">
    <property type="entry name" value="SOCS box"/>
    <property type="match status" value="1"/>
</dbReference>
<dbReference type="SMART" id="SM00969">
    <property type="entry name" value="SOCS_box"/>
    <property type="match status" value="1"/>
</dbReference>
<sequence>MGTCISGMVNAATRLHDFWIDMRWRNANENDFNAIAEMRISSTPAVNNSIHLAVVNKNVEGIQRILRENPEAAQEENSAGETPLHQACCLGYLRMIDTLLHNGCTPRCITTQGTPLHSILKAVHSKYIREEQCALVIAQLLHADCPIDAVDRGNKTAFFCAVEMGNLTAAEILLDCGADANQKESNCFSPLYMAAINGDLRLVRFLLRCPSVDIDTTDSCGRTPLIASLITITNTFRYERMPQTNVEDAHSRQLHEFNSIAIVEALLKAGADPNIEDEYHRTAILIAFAALELDCIHQTKGPLSLIPFPVTDGNQLPESSSFSESVYAPLVRLLILSGAYLPDREQERYTKGPQWIKQLYTEGKSALGLDIMKPPLKLVHICRLAIRSHMADVSRLHQVHQLPVPPNLREYLLIKYI</sequence>
<dbReference type="SUPFAM" id="SSF158235">
    <property type="entry name" value="SOCS box-like"/>
    <property type="match status" value="1"/>
</dbReference>
<dbReference type="InterPro" id="IPR002110">
    <property type="entry name" value="Ankyrin_rpt"/>
</dbReference>
<dbReference type="GO" id="GO:0005737">
    <property type="term" value="C:cytoplasm"/>
    <property type="evidence" value="ECO:0007669"/>
    <property type="project" value="TreeGrafter"/>
</dbReference>
<dbReference type="OrthoDB" id="2157354at2759"/>
<reference evidence="5 7" key="2">
    <citation type="journal article" date="2013" name="Nature">
        <title>Insights into bilaterian evolution from three spiralian genomes.</title>
        <authorList>
            <person name="Simakov O."/>
            <person name="Marletaz F."/>
            <person name="Cho S.J."/>
            <person name="Edsinger-Gonzales E."/>
            <person name="Havlak P."/>
            <person name="Hellsten U."/>
            <person name="Kuo D.H."/>
            <person name="Larsson T."/>
            <person name="Lv J."/>
            <person name="Arendt D."/>
            <person name="Savage R."/>
            <person name="Osoegawa K."/>
            <person name="de Jong P."/>
            <person name="Grimwood J."/>
            <person name="Chapman J.A."/>
            <person name="Shapiro H."/>
            <person name="Aerts A."/>
            <person name="Otillar R.P."/>
            <person name="Terry A.Y."/>
            <person name="Boore J.L."/>
            <person name="Grigoriev I.V."/>
            <person name="Lindberg D.R."/>
            <person name="Seaver E.C."/>
            <person name="Weisblat D.A."/>
            <person name="Putnam N.H."/>
            <person name="Rokhsar D.S."/>
        </authorList>
    </citation>
    <scope>NUCLEOTIDE SEQUENCE</scope>
    <source>
        <strain evidence="5 7">I ESC-2004</strain>
    </source>
</reference>
<evidence type="ECO:0000256" key="2">
    <source>
        <dbReference type="ARBA" id="ARBA00023043"/>
    </source>
</evidence>
<dbReference type="PANTHER" id="PTHR24198:SF165">
    <property type="entry name" value="ANKYRIN REPEAT-CONTAINING PROTEIN-RELATED"/>
    <property type="match status" value="1"/>
</dbReference>
<dbReference type="PANTHER" id="PTHR24198">
    <property type="entry name" value="ANKYRIN REPEAT AND PROTEIN KINASE DOMAIN-CONTAINING PROTEIN"/>
    <property type="match status" value="1"/>
</dbReference>
<reference evidence="7" key="1">
    <citation type="submission" date="2012-12" db="EMBL/GenBank/DDBJ databases">
        <authorList>
            <person name="Hellsten U."/>
            <person name="Grimwood J."/>
            <person name="Chapman J.A."/>
            <person name="Shapiro H."/>
            <person name="Aerts A."/>
            <person name="Otillar R.P."/>
            <person name="Terry A.Y."/>
            <person name="Boore J.L."/>
            <person name="Simakov O."/>
            <person name="Marletaz F."/>
            <person name="Cho S.-J."/>
            <person name="Edsinger-Gonzales E."/>
            <person name="Havlak P."/>
            <person name="Kuo D.-H."/>
            <person name="Larsson T."/>
            <person name="Lv J."/>
            <person name="Arendt D."/>
            <person name="Savage R."/>
            <person name="Osoegawa K."/>
            <person name="de Jong P."/>
            <person name="Lindberg D.R."/>
            <person name="Seaver E.C."/>
            <person name="Weisblat D.A."/>
            <person name="Putnam N.H."/>
            <person name="Grigoriev I.V."/>
            <person name="Rokhsar D.S."/>
        </authorList>
    </citation>
    <scope>NUCLEOTIDE SEQUENCE</scope>
    <source>
        <strain evidence="7">I ESC-2004</strain>
    </source>
</reference>
<dbReference type="Pfam" id="PF12796">
    <property type="entry name" value="Ank_2"/>
    <property type="match status" value="1"/>
</dbReference>
<dbReference type="Pfam" id="PF07525">
    <property type="entry name" value="SOCS_box"/>
    <property type="match status" value="1"/>
</dbReference>
<proteinExistence type="predicted"/>
<evidence type="ECO:0000313" key="7">
    <source>
        <dbReference type="Proteomes" id="UP000014760"/>
    </source>
</evidence>
<dbReference type="PRINTS" id="PR01415">
    <property type="entry name" value="ANKYRIN"/>
</dbReference>
<dbReference type="AlphaFoldDB" id="R7TDK1"/>
<dbReference type="Gene3D" id="1.25.40.20">
    <property type="entry name" value="Ankyrin repeat-containing domain"/>
    <property type="match status" value="2"/>
</dbReference>
<dbReference type="InterPro" id="IPR036770">
    <property type="entry name" value="Ankyrin_rpt-contain_sf"/>
</dbReference>
<keyword evidence="2 3" id="KW-0040">ANK repeat</keyword>
<dbReference type="HOGENOM" id="CLU_659297_0_0_1"/>
<gene>
    <name evidence="5" type="ORF">CAPTEDRAFT_194485</name>
</gene>
<dbReference type="SUPFAM" id="SSF48403">
    <property type="entry name" value="Ankyrin repeat"/>
    <property type="match status" value="1"/>
</dbReference>
<dbReference type="Proteomes" id="UP000014760">
    <property type="component" value="Unassembled WGS sequence"/>
</dbReference>
<dbReference type="FunFam" id="1.10.750.20:FF:000001">
    <property type="entry name" value="Ankyrin repeat and SOCS box containing 1"/>
    <property type="match status" value="1"/>
</dbReference>
<name>R7TDK1_CAPTE</name>
<dbReference type="PROSITE" id="PS50088">
    <property type="entry name" value="ANK_REPEAT"/>
    <property type="match status" value="2"/>
</dbReference>
<keyword evidence="1" id="KW-0677">Repeat</keyword>
<feature type="domain" description="SOCS box" evidence="4">
    <location>
        <begin position="378"/>
        <end position="412"/>
    </location>
</feature>
<dbReference type="CDD" id="cd03587">
    <property type="entry name" value="SOCS"/>
    <property type="match status" value="1"/>
</dbReference>
<dbReference type="PROSITE" id="PS50297">
    <property type="entry name" value="ANK_REP_REGION"/>
    <property type="match status" value="1"/>
</dbReference>
<dbReference type="InterPro" id="IPR036036">
    <property type="entry name" value="SOCS_box-like_dom_sf"/>
</dbReference>
<evidence type="ECO:0000259" key="4">
    <source>
        <dbReference type="PROSITE" id="PS50225"/>
    </source>
</evidence>
<dbReference type="OMA" id="VQYSHIA"/>
<evidence type="ECO:0000256" key="3">
    <source>
        <dbReference type="PROSITE-ProRule" id="PRU00023"/>
    </source>
</evidence>
<evidence type="ECO:0000256" key="1">
    <source>
        <dbReference type="ARBA" id="ARBA00022737"/>
    </source>
</evidence>
<organism evidence="5">
    <name type="scientific">Capitella teleta</name>
    <name type="common">Polychaete worm</name>
    <dbReference type="NCBI Taxonomy" id="283909"/>
    <lineage>
        <taxon>Eukaryota</taxon>
        <taxon>Metazoa</taxon>
        <taxon>Spiralia</taxon>
        <taxon>Lophotrochozoa</taxon>
        <taxon>Annelida</taxon>
        <taxon>Polychaeta</taxon>
        <taxon>Sedentaria</taxon>
        <taxon>Scolecida</taxon>
        <taxon>Capitellidae</taxon>
        <taxon>Capitella</taxon>
    </lineage>
</organism>
<dbReference type="EMBL" id="KB311498">
    <property type="protein sequence ID" value="ELT89146.1"/>
    <property type="molecule type" value="Genomic_DNA"/>
</dbReference>
<accession>R7TDK1</accession>
<feature type="repeat" description="ANK" evidence="3">
    <location>
        <begin position="79"/>
        <end position="103"/>
    </location>
</feature>
<dbReference type="InterPro" id="IPR001496">
    <property type="entry name" value="SOCS_box"/>
</dbReference>
<dbReference type="STRING" id="283909.R7TDK1"/>
<evidence type="ECO:0000313" key="6">
    <source>
        <dbReference type="EnsemblMetazoa" id="CapteP194485"/>
    </source>
</evidence>
<reference evidence="6" key="3">
    <citation type="submission" date="2015-06" db="UniProtKB">
        <authorList>
            <consortium name="EnsemblMetazoa"/>
        </authorList>
    </citation>
    <scope>IDENTIFICATION</scope>
</reference>
<dbReference type="EnsemblMetazoa" id="CapteT194485">
    <property type="protein sequence ID" value="CapteP194485"/>
    <property type="gene ID" value="CapteG194485"/>
</dbReference>
<dbReference type="Pfam" id="PF13857">
    <property type="entry name" value="Ank_5"/>
    <property type="match status" value="1"/>
</dbReference>
<dbReference type="PROSITE" id="PS50225">
    <property type="entry name" value="SOCS"/>
    <property type="match status" value="1"/>
</dbReference>
<protein>
    <recommendedName>
        <fullName evidence="4">SOCS box domain-containing protein</fullName>
    </recommendedName>
</protein>
<dbReference type="GO" id="GO:0035556">
    <property type="term" value="P:intracellular signal transduction"/>
    <property type="evidence" value="ECO:0007669"/>
    <property type="project" value="InterPro"/>
</dbReference>
<keyword evidence="7" id="KW-1185">Reference proteome</keyword>